<dbReference type="OrthoDB" id="1933868at2759"/>
<name>A0A9J5ZGA1_SOLCO</name>
<accession>A0A9J5ZGA1</accession>
<dbReference type="Proteomes" id="UP000824120">
    <property type="component" value="Chromosome 4"/>
</dbReference>
<reference evidence="1 2" key="1">
    <citation type="submission" date="2020-09" db="EMBL/GenBank/DDBJ databases">
        <title>De no assembly of potato wild relative species, Solanum commersonii.</title>
        <authorList>
            <person name="Cho K."/>
        </authorList>
    </citation>
    <scope>NUCLEOTIDE SEQUENCE [LARGE SCALE GENOMIC DNA]</scope>
    <source>
        <strain evidence="1">LZ3.2</strain>
        <tissue evidence="1">Leaf</tissue>
    </source>
</reference>
<dbReference type="AlphaFoldDB" id="A0A9J5ZGA1"/>
<evidence type="ECO:0000313" key="1">
    <source>
        <dbReference type="EMBL" id="KAG5610856.1"/>
    </source>
</evidence>
<sequence>MYIGLEYLCFLKDTKYSHDRLLQQYTVDGYMAIEQDLGTSGEIKKLRSHLFGGLMDAIVCGDSDCSMVGKTIILPSSHIRGPRYRAQNY</sequence>
<organism evidence="1 2">
    <name type="scientific">Solanum commersonii</name>
    <name type="common">Commerson's wild potato</name>
    <name type="synonym">Commerson's nightshade</name>
    <dbReference type="NCBI Taxonomy" id="4109"/>
    <lineage>
        <taxon>Eukaryota</taxon>
        <taxon>Viridiplantae</taxon>
        <taxon>Streptophyta</taxon>
        <taxon>Embryophyta</taxon>
        <taxon>Tracheophyta</taxon>
        <taxon>Spermatophyta</taxon>
        <taxon>Magnoliopsida</taxon>
        <taxon>eudicotyledons</taxon>
        <taxon>Gunneridae</taxon>
        <taxon>Pentapetalae</taxon>
        <taxon>asterids</taxon>
        <taxon>lamiids</taxon>
        <taxon>Solanales</taxon>
        <taxon>Solanaceae</taxon>
        <taxon>Solanoideae</taxon>
        <taxon>Solaneae</taxon>
        <taxon>Solanum</taxon>
    </lineage>
</organism>
<proteinExistence type="predicted"/>
<dbReference type="EMBL" id="JACXVP010000004">
    <property type="protein sequence ID" value="KAG5610856.1"/>
    <property type="molecule type" value="Genomic_DNA"/>
</dbReference>
<keyword evidence="2" id="KW-1185">Reference proteome</keyword>
<gene>
    <name evidence="1" type="ORF">H5410_022137</name>
</gene>
<comment type="caution">
    <text evidence="1">The sequence shown here is derived from an EMBL/GenBank/DDBJ whole genome shotgun (WGS) entry which is preliminary data.</text>
</comment>
<evidence type="ECO:0000313" key="2">
    <source>
        <dbReference type="Proteomes" id="UP000824120"/>
    </source>
</evidence>
<protein>
    <submittedName>
        <fullName evidence="1">Uncharacterized protein</fullName>
    </submittedName>
</protein>